<evidence type="ECO:0000313" key="2">
    <source>
        <dbReference type="EMBL" id="QJA64610.1"/>
    </source>
</evidence>
<dbReference type="InterPro" id="IPR034154">
    <property type="entry name" value="TOPRIM_DnaG/twinkle"/>
</dbReference>
<dbReference type="EMBL" id="MT141843">
    <property type="protein sequence ID" value="QJA71061.1"/>
    <property type="molecule type" value="Genomic_DNA"/>
</dbReference>
<gene>
    <name evidence="3" type="ORF">MM415A03394_0006</name>
    <name evidence="2" type="ORF">MM415B00478_0007</name>
</gene>
<dbReference type="SUPFAM" id="SSF56731">
    <property type="entry name" value="DNA primase core"/>
    <property type="match status" value="1"/>
</dbReference>
<evidence type="ECO:0000313" key="3">
    <source>
        <dbReference type="EMBL" id="QJA71061.1"/>
    </source>
</evidence>
<accession>A0A6M3J468</accession>
<dbReference type="CDD" id="cd01029">
    <property type="entry name" value="TOPRIM_primases"/>
    <property type="match status" value="1"/>
</dbReference>
<evidence type="ECO:0000256" key="1">
    <source>
        <dbReference type="SAM" id="Coils"/>
    </source>
</evidence>
<feature type="coiled-coil region" evidence="1">
    <location>
        <begin position="75"/>
        <end position="102"/>
    </location>
</feature>
<dbReference type="Gene3D" id="3.40.1360.10">
    <property type="match status" value="1"/>
</dbReference>
<organism evidence="2">
    <name type="scientific">viral metagenome</name>
    <dbReference type="NCBI Taxonomy" id="1070528"/>
    <lineage>
        <taxon>unclassified sequences</taxon>
        <taxon>metagenomes</taxon>
        <taxon>organismal metagenomes</taxon>
    </lineage>
</organism>
<protein>
    <recommendedName>
        <fullName evidence="4">DNA primase</fullName>
    </recommendedName>
</protein>
<evidence type="ECO:0008006" key="4">
    <source>
        <dbReference type="Google" id="ProtNLM"/>
    </source>
</evidence>
<dbReference type="EMBL" id="MT141523">
    <property type="protein sequence ID" value="QJA64610.1"/>
    <property type="molecule type" value="Genomic_DNA"/>
</dbReference>
<sequence>MSTVGDPVAFVESRFGLQLRKVGPTEWAGPCPFCGGRDRWHLWLQGNYWCRPGTGHCGRSGWLDELDGARQLTKEEMLELRLAAIERKQEEQDRRLSVLEQMHACEDHLLYHRNLETNAVAVDYWLNEGMNPQTIHDYKLGYCLSCPTARCHASYTIPVMAGGKLFNIRHRIAHPTDGGKYRPHLPGLPAMLFNYDDLARKDDPRVIISEGEKKAMVIHQQTNIPVVATMGMQSFKPEWARKFPPRFRTVYVAYDPDALERAAAVAQLFEERGRVVDLPMKADDMFVRYGGTEKNFLGYLLSARSV</sequence>
<keyword evidence="1" id="KW-0175">Coiled coil</keyword>
<reference evidence="2" key="1">
    <citation type="submission" date="2020-03" db="EMBL/GenBank/DDBJ databases">
        <title>The deep terrestrial virosphere.</title>
        <authorList>
            <person name="Holmfeldt K."/>
            <person name="Nilsson E."/>
            <person name="Simone D."/>
            <person name="Lopez-Fernandez M."/>
            <person name="Wu X."/>
            <person name="de Brujin I."/>
            <person name="Lundin D."/>
            <person name="Andersson A."/>
            <person name="Bertilsson S."/>
            <person name="Dopson M."/>
        </authorList>
    </citation>
    <scope>NUCLEOTIDE SEQUENCE</scope>
    <source>
        <strain evidence="3">MM415A03394</strain>
        <strain evidence="2">MM415B00478</strain>
    </source>
</reference>
<proteinExistence type="predicted"/>
<name>A0A6M3J468_9ZZZZ</name>
<dbReference type="AlphaFoldDB" id="A0A6M3J468"/>